<dbReference type="STRING" id="869209.Tresu_2113"/>
<feature type="transmembrane region" description="Helical" evidence="1">
    <location>
        <begin position="76"/>
        <end position="95"/>
    </location>
</feature>
<keyword evidence="1" id="KW-1133">Transmembrane helix</keyword>
<sequence length="135" mass="14339">MEKKNIGIIQHLYLAGMAICAIGFLCPLFKALGQTANGFSLISKDFSVISAGILLIFIGAAAGAVLCFIKIKNVKLFKLIALAASISGGIILALQMNNSALSRLIGKEFLKHATFGFYMIIAGWIIAIAGFTKTK</sequence>
<keyword evidence="1" id="KW-0472">Membrane</keyword>
<dbReference type="HOGENOM" id="CLU_1884872_0_0_12"/>
<dbReference type="KEGG" id="tsu:Tresu_2113"/>
<evidence type="ECO:0000313" key="2">
    <source>
        <dbReference type="EMBL" id="AEB14982.1"/>
    </source>
</evidence>
<organism evidence="2 3">
    <name type="scientific">Treponema succinifaciens (strain ATCC 33096 / DSM 2489 / 6091)</name>
    <dbReference type="NCBI Taxonomy" id="869209"/>
    <lineage>
        <taxon>Bacteria</taxon>
        <taxon>Pseudomonadati</taxon>
        <taxon>Spirochaetota</taxon>
        <taxon>Spirochaetia</taxon>
        <taxon>Spirochaetales</taxon>
        <taxon>Treponemataceae</taxon>
        <taxon>Treponema</taxon>
    </lineage>
</organism>
<dbReference type="AlphaFoldDB" id="F2NTJ3"/>
<dbReference type="Proteomes" id="UP000006852">
    <property type="component" value="Chromosome"/>
</dbReference>
<feature type="transmembrane region" description="Helical" evidence="1">
    <location>
        <begin position="48"/>
        <end position="69"/>
    </location>
</feature>
<keyword evidence="3" id="KW-1185">Reference proteome</keyword>
<keyword evidence="1" id="KW-0812">Transmembrane</keyword>
<reference evidence="2 3" key="1">
    <citation type="journal article" date="2011" name="Stand. Genomic Sci.">
        <title>Complete genome sequence of Treponema succinifaciens type strain (6091).</title>
        <authorList>
            <person name="Han C."/>
            <person name="Gronow S."/>
            <person name="Teshima H."/>
            <person name="Lapidus A."/>
            <person name="Nolan M."/>
            <person name="Lucas S."/>
            <person name="Hammon N."/>
            <person name="Deshpande S."/>
            <person name="Cheng J.F."/>
            <person name="Zeytun A."/>
            <person name="Tapia R."/>
            <person name="Goodwin L."/>
            <person name="Pitluck S."/>
            <person name="Liolios K."/>
            <person name="Pagani I."/>
            <person name="Ivanova N."/>
            <person name="Mavromatis K."/>
            <person name="Mikhailova N."/>
            <person name="Huntemann M."/>
            <person name="Pati A."/>
            <person name="Chen A."/>
            <person name="Palaniappan K."/>
            <person name="Land M."/>
            <person name="Hauser L."/>
            <person name="Brambilla E.M."/>
            <person name="Rohde M."/>
            <person name="Goker M."/>
            <person name="Woyke T."/>
            <person name="Bristow J."/>
            <person name="Eisen J.A."/>
            <person name="Markowitz V."/>
            <person name="Hugenholtz P."/>
            <person name="Kyrpides N.C."/>
            <person name="Klenk H.P."/>
            <person name="Detter J.C."/>
        </authorList>
    </citation>
    <scope>NUCLEOTIDE SEQUENCE [LARGE SCALE GENOMIC DNA]</scope>
    <source>
        <strain evidence="3">ATCC 33096 / DSM 2489 / 6091</strain>
    </source>
</reference>
<dbReference type="EMBL" id="CP002631">
    <property type="protein sequence ID" value="AEB14982.1"/>
    <property type="molecule type" value="Genomic_DNA"/>
</dbReference>
<dbReference type="eggNOG" id="ENOG5032GDP">
    <property type="taxonomic scope" value="Bacteria"/>
</dbReference>
<feature type="transmembrane region" description="Helical" evidence="1">
    <location>
        <begin position="115"/>
        <end position="132"/>
    </location>
</feature>
<evidence type="ECO:0000256" key="1">
    <source>
        <dbReference type="SAM" id="Phobius"/>
    </source>
</evidence>
<gene>
    <name evidence="2" type="ordered locus">Tresu_2113</name>
</gene>
<proteinExistence type="predicted"/>
<protein>
    <submittedName>
        <fullName evidence="2">Uncharacterized protein</fullName>
    </submittedName>
</protein>
<dbReference type="RefSeq" id="WP_013702235.1">
    <property type="nucleotide sequence ID" value="NC_015385.1"/>
</dbReference>
<feature type="transmembrane region" description="Helical" evidence="1">
    <location>
        <begin position="12"/>
        <end position="33"/>
    </location>
</feature>
<name>F2NTJ3_TRES6</name>
<reference evidence="3" key="2">
    <citation type="submission" date="2011-04" db="EMBL/GenBank/DDBJ databases">
        <title>The complete genome of chromosome of Treponema succinifaciens DSM 2489.</title>
        <authorList>
            <person name="Lucas S."/>
            <person name="Copeland A."/>
            <person name="Lapidus A."/>
            <person name="Bruce D."/>
            <person name="Goodwin L."/>
            <person name="Pitluck S."/>
            <person name="Peters L."/>
            <person name="Kyrpides N."/>
            <person name="Mavromatis K."/>
            <person name="Ivanova N."/>
            <person name="Ovchinnikova G."/>
            <person name="Teshima H."/>
            <person name="Detter J.C."/>
            <person name="Tapia R."/>
            <person name="Han C."/>
            <person name="Land M."/>
            <person name="Hauser L."/>
            <person name="Markowitz V."/>
            <person name="Cheng J.-F."/>
            <person name="Hugenholtz P."/>
            <person name="Woyke T."/>
            <person name="Wu D."/>
            <person name="Gronow S."/>
            <person name="Wellnitz S."/>
            <person name="Brambilla E."/>
            <person name="Klenk H.-P."/>
            <person name="Eisen J.A."/>
        </authorList>
    </citation>
    <scope>NUCLEOTIDE SEQUENCE [LARGE SCALE GENOMIC DNA]</scope>
    <source>
        <strain evidence="3">ATCC 33096 / DSM 2489 / 6091</strain>
    </source>
</reference>
<evidence type="ECO:0000313" key="3">
    <source>
        <dbReference type="Proteomes" id="UP000006852"/>
    </source>
</evidence>
<dbReference type="GeneID" id="302999235"/>
<accession>F2NTJ3</accession>
<dbReference type="OrthoDB" id="360974at2"/>